<gene>
    <name evidence="1" type="ORF">B6254_1511</name>
</gene>
<organism evidence="1 2">
    <name type="scientific">Weissella cibaria</name>
    <dbReference type="NCBI Taxonomy" id="137591"/>
    <lineage>
        <taxon>Bacteria</taxon>
        <taxon>Bacillati</taxon>
        <taxon>Bacillota</taxon>
        <taxon>Bacilli</taxon>
        <taxon>Lactobacillales</taxon>
        <taxon>Lactobacillaceae</taxon>
        <taxon>Weissella</taxon>
    </lineage>
</organism>
<reference evidence="1 2" key="1">
    <citation type="submission" date="2017-04" db="EMBL/GenBank/DDBJ databases">
        <title>Weissella cibaria strain m2 complete genome.</title>
        <authorList>
            <person name="Pan Q."/>
            <person name="Tan M."/>
            <person name="Yao F."/>
            <person name="Su S."/>
        </authorList>
    </citation>
    <scope>NUCLEOTIDE SEQUENCE [LARGE SCALE GENOMIC DNA]</scope>
    <source>
        <strain evidence="1 2">M2</strain>
    </source>
</reference>
<evidence type="ECO:0000313" key="2">
    <source>
        <dbReference type="Proteomes" id="UP000244870"/>
    </source>
</evidence>
<dbReference type="EMBL" id="CP020928">
    <property type="protein sequence ID" value="AWF95905.1"/>
    <property type="molecule type" value="Genomic_DNA"/>
</dbReference>
<name>A0A2S1KSC9_9LACO</name>
<protein>
    <submittedName>
        <fullName evidence="1">Uncharacterized protein</fullName>
    </submittedName>
</protein>
<sequence length="71" mass="8314">MKKFIMKDILPGMTVHLPVRKYNDTTITVNGHNMIFKSIDRDWVRCDTICMLGADTENETVCWLEVLVHQF</sequence>
<proteinExistence type="predicted"/>
<accession>A0A2S1KSC9</accession>
<dbReference type="AlphaFoldDB" id="A0A2S1KSC9"/>
<dbReference type="Proteomes" id="UP000244870">
    <property type="component" value="Chromosome"/>
</dbReference>
<evidence type="ECO:0000313" key="1">
    <source>
        <dbReference type="EMBL" id="AWF95905.1"/>
    </source>
</evidence>